<name>A0A4Z1T9X2_GIAMU</name>
<dbReference type="OrthoDB" id="10250737at2759"/>
<organism evidence="1 2">
    <name type="scientific">Giardia muris</name>
    <dbReference type="NCBI Taxonomy" id="5742"/>
    <lineage>
        <taxon>Eukaryota</taxon>
        <taxon>Metamonada</taxon>
        <taxon>Diplomonadida</taxon>
        <taxon>Hexamitidae</taxon>
        <taxon>Giardiinae</taxon>
        <taxon>Giardia</taxon>
    </lineage>
</organism>
<dbReference type="EMBL" id="VDLU01000001">
    <property type="protein sequence ID" value="TNJ29309.1"/>
    <property type="molecule type" value="Genomic_DNA"/>
</dbReference>
<sequence>MAQAQEREVKGKHDGLDRRGTDLLVYSAYPPISYIRQPLHCRFQDYLTLCVSEDFALEHLGRLTHFVGHCLLTAERIILPTEVIIKVEDDGSVRFTAGTTHCVTTLEKPEDVVFALSRTAASGAQEATQSFVANLLAQISLILNTLVAARCTLDFDLERCPHTEYLAKDVHELVRRYKEDIHNDEAHAVCIATILIHIARLAVQKEHMHTLTSQSCRLTTKDITPELLEPLHHLSRCIWMLVDPAFKPVFKHAGLCPLAEATTPHQVSLSLIGLYARKLNESGHKHIGPGYDLILLGCLEVRHLLEGPEDDFADRVRGLVPPAE</sequence>
<comment type="caution">
    <text evidence="1">The sequence shown here is derived from an EMBL/GenBank/DDBJ whole genome shotgun (WGS) entry which is preliminary data.</text>
</comment>
<keyword evidence="2" id="KW-1185">Reference proteome</keyword>
<reference evidence="1 2" key="1">
    <citation type="submission" date="2019-05" db="EMBL/GenBank/DDBJ databases">
        <title>The compact genome of Giardia muris reveals important steps in the evolution of intestinal protozoan parasites.</title>
        <authorList>
            <person name="Xu F."/>
            <person name="Jimenez-Gonzalez A."/>
            <person name="Einarsson E."/>
            <person name="Astvaldsson A."/>
            <person name="Peirasmaki D."/>
            <person name="Eckmann L."/>
            <person name="Andersson J.O."/>
            <person name="Svard S.G."/>
            <person name="Jerlstrom-Hultqvist J."/>
        </authorList>
    </citation>
    <scope>NUCLEOTIDE SEQUENCE [LARGE SCALE GENOMIC DNA]</scope>
    <source>
        <strain evidence="1 2">Roberts-Thomson</strain>
    </source>
</reference>
<dbReference type="VEuPathDB" id="GiardiaDB:GMRT_11004"/>
<gene>
    <name evidence="1" type="ORF">GMRT_11004</name>
</gene>
<dbReference type="Proteomes" id="UP000315496">
    <property type="component" value="Chromosome 1"/>
</dbReference>
<accession>A0A4Z1T9X2</accession>
<evidence type="ECO:0000313" key="2">
    <source>
        <dbReference type="Proteomes" id="UP000315496"/>
    </source>
</evidence>
<proteinExistence type="predicted"/>
<protein>
    <submittedName>
        <fullName evidence="1">Uncharacterized protein</fullName>
    </submittedName>
</protein>
<evidence type="ECO:0000313" key="1">
    <source>
        <dbReference type="EMBL" id="TNJ29309.1"/>
    </source>
</evidence>
<dbReference type="AlphaFoldDB" id="A0A4Z1T9X2"/>